<feature type="domain" description="Methyltransferase FkbM" evidence="1">
    <location>
        <begin position="217"/>
        <end position="382"/>
    </location>
</feature>
<dbReference type="GO" id="GO:0008168">
    <property type="term" value="F:methyltransferase activity"/>
    <property type="evidence" value="ECO:0007669"/>
    <property type="project" value="UniProtKB-KW"/>
</dbReference>
<accession>A0ABT8Y5T6</accession>
<sequence>MLNLNLGLPETIDGRSCLRTLPGPFGHAVYGPYEQLNAGEYLAGFRISSDEPALPEKVLLAVIDVSCAGGKQLLARREVRSTDLADGSAFTVPFTAAGPCRAEYRVWVSGKASLLIEDNRSAVPVMRSTDGAVTLSDDAHFPEEAGASVPFFVENRQFLRNLYDQGIAIRIVDGGVRAVVGGIVLHGRSLDDLRFVGELFFENAYNFGVDRQTAVFDVGMNVGLAALHFARKAEVAEVHAFEPFPETFERAIANIALNPALSAKIKPHHVGLSDRDFDGPILINDKDDSGAMTTVGVEGGVAVQLSLRDAGPLLAPLIEDAIGRGLEVILKVDCEGSEFAVFESLQRNGLLGKIRAFLVEWHSMFDGKTQETLLAPLRQAGFLVFDRSPPVGNGFFYAVRIVE</sequence>
<organism evidence="2 3">
    <name type="scientific">Sphingomonas natans</name>
    <dbReference type="NCBI Taxonomy" id="3063330"/>
    <lineage>
        <taxon>Bacteria</taxon>
        <taxon>Pseudomonadati</taxon>
        <taxon>Pseudomonadota</taxon>
        <taxon>Alphaproteobacteria</taxon>
        <taxon>Sphingomonadales</taxon>
        <taxon>Sphingomonadaceae</taxon>
        <taxon>Sphingomonas</taxon>
    </lineage>
</organism>
<keyword evidence="2" id="KW-0489">Methyltransferase</keyword>
<dbReference type="Gene3D" id="3.40.50.150">
    <property type="entry name" value="Vaccinia Virus protein VP39"/>
    <property type="match status" value="1"/>
</dbReference>
<proteinExistence type="predicted"/>
<dbReference type="EMBL" id="JAUOTP010000002">
    <property type="protein sequence ID" value="MDO6413686.1"/>
    <property type="molecule type" value="Genomic_DNA"/>
</dbReference>
<dbReference type="InterPro" id="IPR006342">
    <property type="entry name" value="FkbM_mtfrase"/>
</dbReference>
<dbReference type="Proteomes" id="UP001169764">
    <property type="component" value="Unassembled WGS sequence"/>
</dbReference>
<keyword evidence="2" id="KW-0808">Transferase</keyword>
<dbReference type="InterPro" id="IPR029063">
    <property type="entry name" value="SAM-dependent_MTases_sf"/>
</dbReference>
<dbReference type="PANTHER" id="PTHR34203:SF15">
    <property type="entry name" value="SLL1173 PROTEIN"/>
    <property type="match status" value="1"/>
</dbReference>
<name>A0ABT8Y5T6_9SPHN</name>
<gene>
    <name evidence="2" type="ORF">Q4F19_04755</name>
</gene>
<evidence type="ECO:0000259" key="1">
    <source>
        <dbReference type="Pfam" id="PF05050"/>
    </source>
</evidence>
<protein>
    <submittedName>
        <fullName evidence="2">FkbM family methyltransferase</fullName>
    </submittedName>
</protein>
<dbReference type="NCBIfam" id="TIGR01444">
    <property type="entry name" value="fkbM_fam"/>
    <property type="match status" value="1"/>
</dbReference>
<reference evidence="2" key="1">
    <citation type="submission" date="2023-07" db="EMBL/GenBank/DDBJ databases">
        <authorList>
            <person name="Kim M."/>
        </authorList>
    </citation>
    <scope>NUCLEOTIDE SEQUENCE</scope>
    <source>
        <strain evidence="2">BIUV-7</strain>
    </source>
</reference>
<dbReference type="Pfam" id="PF05050">
    <property type="entry name" value="Methyltransf_21"/>
    <property type="match status" value="1"/>
</dbReference>
<dbReference type="GO" id="GO:0032259">
    <property type="term" value="P:methylation"/>
    <property type="evidence" value="ECO:0007669"/>
    <property type="project" value="UniProtKB-KW"/>
</dbReference>
<dbReference type="InterPro" id="IPR052514">
    <property type="entry name" value="SAM-dependent_MTase"/>
</dbReference>
<evidence type="ECO:0000313" key="2">
    <source>
        <dbReference type="EMBL" id="MDO6413686.1"/>
    </source>
</evidence>
<dbReference type="PANTHER" id="PTHR34203">
    <property type="entry name" value="METHYLTRANSFERASE, FKBM FAMILY PROTEIN"/>
    <property type="match status" value="1"/>
</dbReference>
<evidence type="ECO:0000313" key="3">
    <source>
        <dbReference type="Proteomes" id="UP001169764"/>
    </source>
</evidence>
<dbReference type="SUPFAM" id="SSF53335">
    <property type="entry name" value="S-adenosyl-L-methionine-dependent methyltransferases"/>
    <property type="match status" value="1"/>
</dbReference>
<comment type="caution">
    <text evidence="2">The sequence shown here is derived from an EMBL/GenBank/DDBJ whole genome shotgun (WGS) entry which is preliminary data.</text>
</comment>
<keyword evidence="3" id="KW-1185">Reference proteome</keyword>
<dbReference type="RefSeq" id="WP_303540317.1">
    <property type="nucleotide sequence ID" value="NZ_JAUOTP010000002.1"/>
</dbReference>